<reference evidence="1" key="1">
    <citation type="journal article" date="2021" name="Front. Plant Sci.">
        <title>Chromosome-Scale Genome Assembly for Chinese Sour Jujube and Insights Into Its Genome Evolution and Domestication Signature.</title>
        <authorList>
            <person name="Shen L.-Y."/>
            <person name="Luo H."/>
            <person name="Wang X.-L."/>
            <person name="Wang X.-M."/>
            <person name="Qiu X.-J."/>
            <person name="Liu H."/>
            <person name="Zhou S.-S."/>
            <person name="Jia K.-H."/>
            <person name="Nie S."/>
            <person name="Bao Y.-T."/>
            <person name="Zhang R.-G."/>
            <person name="Yun Q.-Z."/>
            <person name="Chai Y.-H."/>
            <person name="Lu J.-Y."/>
            <person name="Li Y."/>
            <person name="Zhao S.-W."/>
            <person name="Mao J.-F."/>
            <person name="Jia S.-G."/>
            <person name="Mao Y.-M."/>
        </authorList>
    </citation>
    <scope>NUCLEOTIDE SEQUENCE</scope>
    <source>
        <strain evidence="1">AT0</strain>
        <tissue evidence="1">Leaf</tissue>
    </source>
</reference>
<dbReference type="SUPFAM" id="SSF53474">
    <property type="entry name" value="alpha/beta-Hydrolases"/>
    <property type="match status" value="1"/>
</dbReference>
<dbReference type="InterPro" id="IPR029058">
    <property type="entry name" value="AB_hydrolase_fold"/>
</dbReference>
<dbReference type="Gene3D" id="3.40.50.1820">
    <property type="entry name" value="alpha/beta hydrolase"/>
    <property type="match status" value="1"/>
</dbReference>
<comment type="caution">
    <text evidence="1">The sequence shown here is derived from an EMBL/GenBank/DDBJ whole genome shotgun (WGS) entry which is preliminary data.</text>
</comment>
<protein>
    <submittedName>
        <fullName evidence="1">Uncharacterized protein</fullName>
    </submittedName>
</protein>
<sequence length="97" mass="10588">MIAVANKGYRAITFDFRGGLSNQRAEQEKANFQVLVEDIIGAILVGKDFGAFQAYLVPADHPERVSGVMTRGDGMSQGEQKKILGRFDVKPVIYAGL</sequence>
<name>A0A978VJN6_ZIZJJ</name>
<proteinExistence type="predicted"/>
<organism evidence="1 2">
    <name type="scientific">Ziziphus jujuba var. spinosa</name>
    <dbReference type="NCBI Taxonomy" id="714518"/>
    <lineage>
        <taxon>Eukaryota</taxon>
        <taxon>Viridiplantae</taxon>
        <taxon>Streptophyta</taxon>
        <taxon>Embryophyta</taxon>
        <taxon>Tracheophyta</taxon>
        <taxon>Spermatophyta</taxon>
        <taxon>Magnoliopsida</taxon>
        <taxon>eudicotyledons</taxon>
        <taxon>Gunneridae</taxon>
        <taxon>Pentapetalae</taxon>
        <taxon>rosids</taxon>
        <taxon>fabids</taxon>
        <taxon>Rosales</taxon>
        <taxon>Rhamnaceae</taxon>
        <taxon>Paliureae</taxon>
        <taxon>Ziziphus</taxon>
    </lineage>
</organism>
<dbReference type="AlphaFoldDB" id="A0A978VJN6"/>
<dbReference type="EMBL" id="JAEACU010000004">
    <property type="protein sequence ID" value="KAH7533305.1"/>
    <property type="molecule type" value="Genomic_DNA"/>
</dbReference>
<accession>A0A978VJN6</accession>
<evidence type="ECO:0000313" key="2">
    <source>
        <dbReference type="Proteomes" id="UP000813462"/>
    </source>
</evidence>
<dbReference type="Proteomes" id="UP000813462">
    <property type="component" value="Unassembled WGS sequence"/>
</dbReference>
<evidence type="ECO:0000313" key="1">
    <source>
        <dbReference type="EMBL" id="KAH7533305.1"/>
    </source>
</evidence>
<gene>
    <name evidence="1" type="ORF">FEM48_Zijuj04G0116600</name>
</gene>